<protein>
    <submittedName>
        <fullName evidence="1">Uncharacterized protein</fullName>
    </submittedName>
</protein>
<organism evidence="1">
    <name type="scientific">marine sediment metagenome</name>
    <dbReference type="NCBI Taxonomy" id="412755"/>
    <lineage>
        <taxon>unclassified sequences</taxon>
        <taxon>metagenomes</taxon>
        <taxon>ecological metagenomes</taxon>
    </lineage>
</organism>
<sequence length="134" mass="15146">MAENKPGDNSLMVLEMISLDDVRAAQREKDIAIFYSTHTCWWTHDPKDLGVLKDCGLPCDSRGAPLYQTEDVEGFLSKAEANPEHYGKHGLRAFMVSHHQNSYLDDGSMRHWCEESWDDYNAALDKLDDAKGAV</sequence>
<name>A0A0F8ZJY5_9ZZZZ</name>
<comment type="caution">
    <text evidence="1">The sequence shown here is derived from an EMBL/GenBank/DDBJ whole genome shotgun (WGS) entry which is preliminary data.</text>
</comment>
<evidence type="ECO:0000313" key="1">
    <source>
        <dbReference type="EMBL" id="KKK86345.1"/>
    </source>
</evidence>
<dbReference type="AlphaFoldDB" id="A0A0F8ZJY5"/>
<dbReference type="EMBL" id="LAZR01050887">
    <property type="protein sequence ID" value="KKK86345.1"/>
    <property type="molecule type" value="Genomic_DNA"/>
</dbReference>
<accession>A0A0F8ZJY5</accession>
<proteinExistence type="predicted"/>
<reference evidence="1" key="1">
    <citation type="journal article" date="2015" name="Nature">
        <title>Complex archaea that bridge the gap between prokaryotes and eukaryotes.</title>
        <authorList>
            <person name="Spang A."/>
            <person name="Saw J.H."/>
            <person name="Jorgensen S.L."/>
            <person name="Zaremba-Niedzwiedzka K."/>
            <person name="Martijn J."/>
            <person name="Lind A.E."/>
            <person name="van Eijk R."/>
            <person name="Schleper C."/>
            <person name="Guy L."/>
            <person name="Ettema T.J."/>
        </authorList>
    </citation>
    <scope>NUCLEOTIDE SEQUENCE</scope>
</reference>
<gene>
    <name evidence="1" type="ORF">LCGC14_2764140</name>
</gene>